<feature type="region of interest" description="Disordered" evidence="1">
    <location>
        <begin position="17"/>
        <end position="72"/>
    </location>
</feature>
<keyword evidence="5" id="KW-1185">Reference proteome</keyword>
<dbReference type="Proteomes" id="UP000006039">
    <property type="component" value="Unassembled WGS sequence"/>
</dbReference>
<dbReference type="VEuPathDB" id="FungiDB:GGTG_10882"/>
<dbReference type="RefSeq" id="XP_009227024.1">
    <property type="nucleotide sequence ID" value="XM_009228760.1"/>
</dbReference>
<feature type="transmembrane region" description="Helical" evidence="2">
    <location>
        <begin position="176"/>
        <end position="201"/>
    </location>
</feature>
<dbReference type="AlphaFoldDB" id="J3PBL0"/>
<dbReference type="STRING" id="644352.J3PBL0"/>
<organism evidence="3">
    <name type="scientific">Gaeumannomyces tritici (strain R3-111a-1)</name>
    <name type="common">Wheat and barley take-all root rot fungus</name>
    <name type="synonym">Gaeumannomyces graminis var. tritici</name>
    <dbReference type="NCBI Taxonomy" id="644352"/>
    <lineage>
        <taxon>Eukaryota</taxon>
        <taxon>Fungi</taxon>
        <taxon>Dikarya</taxon>
        <taxon>Ascomycota</taxon>
        <taxon>Pezizomycotina</taxon>
        <taxon>Sordariomycetes</taxon>
        <taxon>Sordariomycetidae</taxon>
        <taxon>Magnaporthales</taxon>
        <taxon>Magnaporthaceae</taxon>
        <taxon>Gaeumannomyces</taxon>
    </lineage>
</organism>
<keyword evidence="2" id="KW-1133">Transmembrane helix</keyword>
<evidence type="ECO:0000256" key="2">
    <source>
        <dbReference type="SAM" id="Phobius"/>
    </source>
</evidence>
<feature type="transmembrane region" description="Helical" evidence="2">
    <location>
        <begin position="216"/>
        <end position="235"/>
    </location>
</feature>
<evidence type="ECO:0000313" key="5">
    <source>
        <dbReference type="Proteomes" id="UP000006039"/>
    </source>
</evidence>
<feature type="compositionally biased region" description="Low complexity" evidence="1">
    <location>
        <begin position="326"/>
        <end position="374"/>
    </location>
</feature>
<feature type="compositionally biased region" description="Basic and acidic residues" evidence="1">
    <location>
        <begin position="447"/>
        <end position="469"/>
    </location>
</feature>
<sequence>MPLPPLPPLLPAVAAAMTDGASSPSSSVSPSRRGDAAVVGTAVLPVPSTSTRPAGSERGYKPDAPGGSRIQRQDWSRLHVDGPQLDGWYITKIVLRSISCILMLTMIAMYLVIIVPQQTLISYNMYYNRLNAPLVSGMHAVFGVFAFATLSWDLTEFVTMCCRRGYGITPKAHIGIELTLFFWGAGAVSLVAILGVVPVWYSRYFSPPNSFGVEEVTSVAVIGGIIVIIRFILFVRNAVDRCGGRGLTPRIMYLQTGEPVVVMRRPYPPPPTMQEPDIEMGDRTTAQPAAGAATLSAASTLVASPPRTSFWGVIGRKLKSNKAPLVAPTVPSSSPQPTSPVAPESAVASSPQQQPQEQIHQESEQPQPQAQQQRQHTRSPPTSPQQIPRRRPVPTRGADSERSESYGPTPAYEPDEAERRRAERGEAQAQWMTLEDMGVRGPASGKRRGEAGDNADRQAVDGRGLEDGR</sequence>
<feature type="transmembrane region" description="Helical" evidence="2">
    <location>
        <begin position="93"/>
        <end position="114"/>
    </location>
</feature>
<accession>J3PBL0</accession>
<feature type="compositionally biased region" description="Low complexity" evidence="1">
    <location>
        <begin position="17"/>
        <end position="31"/>
    </location>
</feature>
<dbReference type="EMBL" id="GL385400">
    <property type="protein sequence ID" value="EJT71627.1"/>
    <property type="molecule type" value="Genomic_DNA"/>
</dbReference>
<feature type="region of interest" description="Disordered" evidence="1">
    <location>
        <begin position="325"/>
        <end position="469"/>
    </location>
</feature>
<dbReference type="OrthoDB" id="5279542at2759"/>
<dbReference type="EnsemblFungi" id="EJT71627">
    <property type="protein sequence ID" value="EJT71627"/>
    <property type="gene ID" value="GGTG_10882"/>
</dbReference>
<dbReference type="HOGENOM" id="CLU_582706_0_0_1"/>
<protein>
    <submittedName>
        <fullName evidence="3 4">Uncharacterized protein</fullName>
    </submittedName>
</protein>
<reference evidence="4" key="4">
    <citation type="journal article" date="2015" name="G3 (Bethesda)">
        <title>Genome sequences of three phytopathogenic species of the Magnaporthaceae family of fungi.</title>
        <authorList>
            <person name="Okagaki L.H."/>
            <person name="Nunes C.C."/>
            <person name="Sailsbery J."/>
            <person name="Clay B."/>
            <person name="Brown D."/>
            <person name="John T."/>
            <person name="Oh Y."/>
            <person name="Young N."/>
            <person name="Fitzgerald M."/>
            <person name="Haas B.J."/>
            <person name="Zeng Q."/>
            <person name="Young S."/>
            <person name="Adiconis X."/>
            <person name="Fan L."/>
            <person name="Levin J.Z."/>
            <person name="Mitchell T.K."/>
            <person name="Okubara P.A."/>
            <person name="Farman M.L."/>
            <person name="Kohn L.M."/>
            <person name="Birren B."/>
            <person name="Ma L.-J."/>
            <person name="Dean R.A."/>
        </authorList>
    </citation>
    <scope>NUCLEOTIDE SEQUENCE</scope>
    <source>
        <strain evidence="4">R3-111a-1</strain>
    </source>
</reference>
<evidence type="ECO:0000256" key="1">
    <source>
        <dbReference type="SAM" id="MobiDB-lite"/>
    </source>
</evidence>
<reference evidence="4" key="5">
    <citation type="submission" date="2018-04" db="UniProtKB">
        <authorList>
            <consortium name="EnsemblFungi"/>
        </authorList>
    </citation>
    <scope>IDENTIFICATION</scope>
    <source>
        <strain evidence="4">R3-111a-1</strain>
    </source>
</reference>
<keyword evidence="2" id="KW-0472">Membrane</keyword>
<reference evidence="3" key="2">
    <citation type="submission" date="2010-07" db="EMBL/GenBank/DDBJ databases">
        <authorList>
            <consortium name="The Broad Institute Genome Sequencing Platform"/>
            <consortium name="Broad Institute Genome Sequencing Center for Infectious Disease"/>
            <person name="Ma L.-J."/>
            <person name="Dead R."/>
            <person name="Young S."/>
            <person name="Zeng Q."/>
            <person name="Koehrsen M."/>
            <person name="Alvarado L."/>
            <person name="Berlin A."/>
            <person name="Chapman S.B."/>
            <person name="Chen Z."/>
            <person name="Freedman E."/>
            <person name="Gellesch M."/>
            <person name="Goldberg J."/>
            <person name="Griggs A."/>
            <person name="Gujja S."/>
            <person name="Heilman E.R."/>
            <person name="Heiman D."/>
            <person name="Hepburn T."/>
            <person name="Howarth C."/>
            <person name="Jen D."/>
            <person name="Larson L."/>
            <person name="Mehta T."/>
            <person name="Neiman D."/>
            <person name="Pearson M."/>
            <person name="Roberts A."/>
            <person name="Saif S."/>
            <person name="Shea T."/>
            <person name="Shenoy N."/>
            <person name="Sisk P."/>
            <person name="Stolte C."/>
            <person name="Sykes S."/>
            <person name="Walk T."/>
            <person name="White J."/>
            <person name="Yandava C."/>
            <person name="Haas B."/>
            <person name="Nusbaum C."/>
            <person name="Birren B."/>
        </authorList>
    </citation>
    <scope>NUCLEOTIDE SEQUENCE</scope>
    <source>
        <strain evidence="3">R3-111a-1</strain>
    </source>
</reference>
<name>J3PBL0_GAET3</name>
<evidence type="ECO:0000313" key="4">
    <source>
        <dbReference type="EnsemblFungi" id="EJT71627"/>
    </source>
</evidence>
<feature type="compositionally biased region" description="Basic and acidic residues" evidence="1">
    <location>
        <begin position="417"/>
        <end position="426"/>
    </location>
</feature>
<feature type="transmembrane region" description="Helical" evidence="2">
    <location>
        <begin position="134"/>
        <end position="155"/>
    </location>
</feature>
<keyword evidence="2" id="KW-0812">Transmembrane</keyword>
<reference evidence="5" key="1">
    <citation type="submission" date="2010-07" db="EMBL/GenBank/DDBJ databases">
        <title>The genome sequence of Gaeumannomyces graminis var. tritici strain R3-111a-1.</title>
        <authorList>
            <consortium name="The Broad Institute Genome Sequencing Platform"/>
            <person name="Ma L.-J."/>
            <person name="Dead R."/>
            <person name="Young S."/>
            <person name="Zeng Q."/>
            <person name="Koehrsen M."/>
            <person name="Alvarado L."/>
            <person name="Berlin A."/>
            <person name="Chapman S.B."/>
            <person name="Chen Z."/>
            <person name="Freedman E."/>
            <person name="Gellesch M."/>
            <person name="Goldberg J."/>
            <person name="Griggs A."/>
            <person name="Gujja S."/>
            <person name="Heilman E.R."/>
            <person name="Heiman D."/>
            <person name="Hepburn T."/>
            <person name="Howarth C."/>
            <person name="Jen D."/>
            <person name="Larson L."/>
            <person name="Mehta T."/>
            <person name="Neiman D."/>
            <person name="Pearson M."/>
            <person name="Roberts A."/>
            <person name="Saif S."/>
            <person name="Shea T."/>
            <person name="Shenoy N."/>
            <person name="Sisk P."/>
            <person name="Stolte C."/>
            <person name="Sykes S."/>
            <person name="Walk T."/>
            <person name="White J."/>
            <person name="Yandava C."/>
            <person name="Haas B."/>
            <person name="Nusbaum C."/>
            <person name="Birren B."/>
        </authorList>
    </citation>
    <scope>NUCLEOTIDE SEQUENCE [LARGE SCALE GENOMIC DNA]</scope>
    <source>
        <strain evidence="5">R3-111a-1</strain>
    </source>
</reference>
<dbReference type="eggNOG" id="ENOG502RR6T">
    <property type="taxonomic scope" value="Eukaryota"/>
</dbReference>
<gene>
    <name evidence="4" type="primary">20351340</name>
    <name evidence="3" type="ORF">GGTG_10882</name>
</gene>
<dbReference type="GeneID" id="20351340"/>
<reference evidence="3" key="3">
    <citation type="submission" date="2010-09" db="EMBL/GenBank/DDBJ databases">
        <title>Annotation of Gaeumannomyces graminis var. tritici R3-111a-1.</title>
        <authorList>
            <consortium name="The Broad Institute Genome Sequencing Platform"/>
            <person name="Ma L.-J."/>
            <person name="Dead R."/>
            <person name="Young S.K."/>
            <person name="Zeng Q."/>
            <person name="Gargeya S."/>
            <person name="Fitzgerald M."/>
            <person name="Haas B."/>
            <person name="Abouelleil A."/>
            <person name="Alvarado L."/>
            <person name="Arachchi H.M."/>
            <person name="Berlin A."/>
            <person name="Brown A."/>
            <person name="Chapman S.B."/>
            <person name="Chen Z."/>
            <person name="Dunbar C."/>
            <person name="Freedman E."/>
            <person name="Gearin G."/>
            <person name="Gellesch M."/>
            <person name="Goldberg J."/>
            <person name="Griggs A."/>
            <person name="Gujja S."/>
            <person name="Heiman D."/>
            <person name="Howarth C."/>
            <person name="Larson L."/>
            <person name="Lui A."/>
            <person name="MacDonald P.J.P."/>
            <person name="Mehta T."/>
            <person name="Montmayeur A."/>
            <person name="Murphy C."/>
            <person name="Neiman D."/>
            <person name="Pearson M."/>
            <person name="Priest M."/>
            <person name="Roberts A."/>
            <person name="Saif S."/>
            <person name="Shea T."/>
            <person name="Shenoy N."/>
            <person name="Sisk P."/>
            <person name="Stolte C."/>
            <person name="Sykes S."/>
            <person name="Yandava C."/>
            <person name="Wortman J."/>
            <person name="Nusbaum C."/>
            <person name="Birren B."/>
        </authorList>
    </citation>
    <scope>NUCLEOTIDE SEQUENCE</scope>
    <source>
        <strain evidence="3">R3-111a-1</strain>
    </source>
</reference>
<evidence type="ECO:0000313" key="3">
    <source>
        <dbReference type="EMBL" id="EJT71627.1"/>
    </source>
</evidence>
<proteinExistence type="predicted"/>